<gene>
    <name evidence="1" type="ORF">ACFSM0_15740</name>
</gene>
<evidence type="ECO:0000313" key="1">
    <source>
        <dbReference type="EMBL" id="MFD2175545.1"/>
    </source>
</evidence>
<proteinExistence type="predicted"/>
<dbReference type="PROSITE" id="PS51257">
    <property type="entry name" value="PROKAR_LIPOPROTEIN"/>
    <property type="match status" value="1"/>
</dbReference>
<accession>A0ABW5AD79</accession>
<comment type="caution">
    <text evidence="1">The sequence shown here is derived from an EMBL/GenBank/DDBJ whole genome shotgun (WGS) entry which is preliminary data.</text>
</comment>
<dbReference type="Proteomes" id="UP001597413">
    <property type="component" value="Unassembled WGS sequence"/>
</dbReference>
<keyword evidence="2" id="KW-1185">Reference proteome</keyword>
<sequence length="206" mass="22075">MRHSWVLALVMGLSGCTMVVPVPLIFPQQPRVSSSASVFDGSLMLAAPEGYCVDPSSRRDGPDASFVLWGNCAAIAQDPRARQPHHRALLSATVGPTSREPVARALARYERFFRSDAGRAAMARSGLAEDLEILEAQKNEQALLLKIADHSAPQSAPVDAVYWRSITGLSGHVTALSVMPLAGTQIDDATQLALLQAFEESIRAAN</sequence>
<name>A0ABW5AD79_9RHOB</name>
<evidence type="ECO:0000313" key="2">
    <source>
        <dbReference type="Proteomes" id="UP001597413"/>
    </source>
</evidence>
<organism evidence="1 2">
    <name type="scientific">Rhodobacter lacus</name>
    <dbReference type="NCBI Taxonomy" id="1641972"/>
    <lineage>
        <taxon>Bacteria</taxon>
        <taxon>Pseudomonadati</taxon>
        <taxon>Pseudomonadota</taxon>
        <taxon>Alphaproteobacteria</taxon>
        <taxon>Rhodobacterales</taxon>
        <taxon>Rhodobacter group</taxon>
        <taxon>Rhodobacter</taxon>
    </lineage>
</organism>
<protein>
    <submittedName>
        <fullName evidence="1">Uncharacterized protein</fullName>
    </submittedName>
</protein>
<dbReference type="RefSeq" id="WP_377392576.1">
    <property type="nucleotide sequence ID" value="NZ_JBHUIX010000014.1"/>
</dbReference>
<reference evidence="2" key="1">
    <citation type="journal article" date="2019" name="Int. J. Syst. Evol. Microbiol.">
        <title>The Global Catalogue of Microorganisms (GCM) 10K type strain sequencing project: providing services to taxonomists for standard genome sequencing and annotation.</title>
        <authorList>
            <consortium name="The Broad Institute Genomics Platform"/>
            <consortium name="The Broad Institute Genome Sequencing Center for Infectious Disease"/>
            <person name="Wu L."/>
            <person name="Ma J."/>
        </authorList>
    </citation>
    <scope>NUCLEOTIDE SEQUENCE [LARGE SCALE GENOMIC DNA]</scope>
    <source>
        <strain evidence="2">CCUG 55131</strain>
    </source>
</reference>
<dbReference type="EMBL" id="JBHUIX010000014">
    <property type="protein sequence ID" value="MFD2175545.1"/>
    <property type="molecule type" value="Genomic_DNA"/>
</dbReference>